<accession>A0AAW1K2N7</accession>
<proteinExistence type="predicted"/>
<name>A0AAW1K2N7_POPJA</name>
<dbReference type="EMBL" id="JASPKY010000280">
    <property type="protein sequence ID" value="KAK9711427.1"/>
    <property type="molecule type" value="Genomic_DNA"/>
</dbReference>
<protein>
    <submittedName>
        <fullName evidence="1">Uncharacterized protein</fullName>
    </submittedName>
</protein>
<sequence length="86" mass="9738">MQTQRRIKWLAEVVPSQLKQTPFEKQIQNVFQLTIECLCAASFVVVMATVSRYLPSNGAPPLDDNARLLCSTCAKQRLDDKILNDE</sequence>
<reference evidence="1 2" key="1">
    <citation type="journal article" date="2024" name="BMC Genomics">
        <title>De novo assembly and annotation of Popillia japonica's genome with initial clues to its potential as an invasive pest.</title>
        <authorList>
            <person name="Cucini C."/>
            <person name="Boschi S."/>
            <person name="Funari R."/>
            <person name="Cardaioli E."/>
            <person name="Iannotti N."/>
            <person name="Marturano G."/>
            <person name="Paoli F."/>
            <person name="Bruttini M."/>
            <person name="Carapelli A."/>
            <person name="Frati F."/>
            <person name="Nardi F."/>
        </authorList>
    </citation>
    <scope>NUCLEOTIDE SEQUENCE [LARGE SCALE GENOMIC DNA]</scope>
    <source>
        <strain evidence="1">DMR45628</strain>
    </source>
</reference>
<evidence type="ECO:0000313" key="2">
    <source>
        <dbReference type="Proteomes" id="UP001458880"/>
    </source>
</evidence>
<evidence type="ECO:0000313" key="1">
    <source>
        <dbReference type="EMBL" id="KAK9711427.1"/>
    </source>
</evidence>
<dbReference type="Proteomes" id="UP001458880">
    <property type="component" value="Unassembled WGS sequence"/>
</dbReference>
<comment type="caution">
    <text evidence="1">The sequence shown here is derived from an EMBL/GenBank/DDBJ whole genome shotgun (WGS) entry which is preliminary data.</text>
</comment>
<keyword evidence="2" id="KW-1185">Reference proteome</keyword>
<dbReference type="AlphaFoldDB" id="A0AAW1K2N7"/>
<organism evidence="1 2">
    <name type="scientific">Popillia japonica</name>
    <name type="common">Japanese beetle</name>
    <dbReference type="NCBI Taxonomy" id="7064"/>
    <lineage>
        <taxon>Eukaryota</taxon>
        <taxon>Metazoa</taxon>
        <taxon>Ecdysozoa</taxon>
        <taxon>Arthropoda</taxon>
        <taxon>Hexapoda</taxon>
        <taxon>Insecta</taxon>
        <taxon>Pterygota</taxon>
        <taxon>Neoptera</taxon>
        <taxon>Endopterygota</taxon>
        <taxon>Coleoptera</taxon>
        <taxon>Polyphaga</taxon>
        <taxon>Scarabaeiformia</taxon>
        <taxon>Scarabaeidae</taxon>
        <taxon>Rutelinae</taxon>
        <taxon>Popillia</taxon>
    </lineage>
</organism>
<gene>
    <name evidence="1" type="ORF">QE152_g25481</name>
</gene>